<feature type="compositionally biased region" description="Acidic residues" evidence="1">
    <location>
        <begin position="258"/>
        <end position="269"/>
    </location>
</feature>
<dbReference type="SUPFAM" id="SSF52047">
    <property type="entry name" value="RNI-like"/>
    <property type="match status" value="1"/>
</dbReference>
<keyword evidence="3" id="KW-1185">Reference proteome</keyword>
<evidence type="ECO:0000313" key="3">
    <source>
        <dbReference type="Proteomes" id="UP000237105"/>
    </source>
</evidence>
<proteinExistence type="predicted"/>
<evidence type="ECO:0000313" key="2">
    <source>
        <dbReference type="EMBL" id="PON74397.1"/>
    </source>
</evidence>
<feature type="region of interest" description="Disordered" evidence="1">
    <location>
        <begin position="257"/>
        <end position="277"/>
    </location>
</feature>
<name>A0A2P5DM92_PARAD</name>
<dbReference type="OrthoDB" id="1435453at2759"/>
<sequence length="277" mass="31571">MEAFPLNPYPRLEDLHLYDCNSMKSLPLDYFPRLKGLWLENCQNLESLTFPPEIESFGPEGGVGLASKLEKLTIWGCNKLVAQHGHWDLKGLTSLKTLRMQSCDVVLDSFPALSFPVSLTSFVLIQTSVLFLNNGTEKRKGRTGIRSPTFRYYVLGVDKAEVLSYDSYNFSIYCLDKRLDFICGLSKILLCVRSYHNKNKADRSSNEKNDTPGKPRYQTSRKVTLQCQRQLSGSFGAIVPKMTLRHHLLHLGSIINDQDQEDGEEEEDEYMHTYSIS</sequence>
<protein>
    <submittedName>
        <fullName evidence="2">LRR domain containing protein</fullName>
    </submittedName>
</protein>
<dbReference type="EMBL" id="JXTB01000029">
    <property type="protein sequence ID" value="PON74397.1"/>
    <property type="molecule type" value="Genomic_DNA"/>
</dbReference>
<dbReference type="AlphaFoldDB" id="A0A2P5DM92"/>
<gene>
    <name evidence="2" type="ORF">PanWU01x14_052290</name>
</gene>
<organism evidence="2 3">
    <name type="scientific">Parasponia andersonii</name>
    <name type="common">Sponia andersonii</name>
    <dbReference type="NCBI Taxonomy" id="3476"/>
    <lineage>
        <taxon>Eukaryota</taxon>
        <taxon>Viridiplantae</taxon>
        <taxon>Streptophyta</taxon>
        <taxon>Embryophyta</taxon>
        <taxon>Tracheophyta</taxon>
        <taxon>Spermatophyta</taxon>
        <taxon>Magnoliopsida</taxon>
        <taxon>eudicotyledons</taxon>
        <taxon>Gunneridae</taxon>
        <taxon>Pentapetalae</taxon>
        <taxon>rosids</taxon>
        <taxon>fabids</taxon>
        <taxon>Rosales</taxon>
        <taxon>Cannabaceae</taxon>
        <taxon>Parasponia</taxon>
    </lineage>
</organism>
<feature type="compositionally biased region" description="Basic and acidic residues" evidence="1">
    <location>
        <begin position="200"/>
        <end position="213"/>
    </location>
</feature>
<feature type="region of interest" description="Disordered" evidence="1">
    <location>
        <begin position="200"/>
        <end position="220"/>
    </location>
</feature>
<dbReference type="InterPro" id="IPR032675">
    <property type="entry name" value="LRR_dom_sf"/>
</dbReference>
<reference evidence="3" key="1">
    <citation type="submission" date="2016-06" db="EMBL/GenBank/DDBJ databases">
        <title>Parallel loss of symbiosis genes in relatives of nitrogen-fixing non-legume Parasponia.</title>
        <authorList>
            <person name="Van Velzen R."/>
            <person name="Holmer R."/>
            <person name="Bu F."/>
            <person name="Rutten L."/>
            <person name="Van Zeijl A."/>
            <person name="Liu W."/>
            <person name="Santuari L."/>
            <person name="Cao Q."/>
            <person name="Sharma T."/>
            <person name="Shen D."/>
            <person name="Roswanjaya Y."/>
            <person name="Wardhani T."/>
            <person name="Kalhor M.S."/>
            <person name="Jansen J."/>
            <person name="Van den Hoogen J."/>
            <person name="Gungor B."/>
            <person name="Hartog M."/>
            <person name="Hontelez J."/>
            <person name="Verver J."/>
            <person name="Yang W.-C."/>
            <person name="Schijlen E."/>
            <person name="Repin R."/>
            <person name="Schilthuizen M."/>
            <person name="Schranz E."/>
            <person name="Heidstra R."/>
            <person name="Miyata K."/>
            <person name="Fedorova E."/>
            <person name="Kohlen W."/>
            <person name="Bisseling T."/>
            <person name="Smit S."/>
            <person name="Geurts R."/>
        </authorList>
    </citation>
    <scope>NUCLEOTIDE SEQUENCE [LARGE SCALE GENOMIC DNA]</scope>
    <source>
        <strain evidence="3">cv. WU1-14</strain>
    </source>
</reference>
<dbReference type="Gene3D" id="3.80.10.10">
    <property type="entry name" value="Ribonuclease Inhibitor"/>
    <property type="match status" value="1"/>
</dbReference>
<evidence type="ECO:0000256" key="1">
    <source>
        <dbReference type="SAM" id="MobiDB-lite"/>
    </source>
</evidence>
<comment type="caution">
    <text evidence="2">The sequence shown here is derived from an EMBL/GenBank/DDBJ whole genome shotgun (WGS) entry which is preliminary data.</text>
</comment>
<accession>A0A2P5DM92</accession>
<dbReference type="Proteomes" id="UP000237105">
    <property type="component" value="Unassembled WGS sequence"/>
</dbReference>